<organism evidence="5 6">
    <name type="scientific">Rufibacter glacialis</name>
    <dbReference type="NCBI Taxonomy" id="1259555"/>
    <lineage>
        <taxon>Bacteria</taxon>
        <taxon>Pseudomonadati</taxon>
        <taxon>Bacteroidota</taxon>
        <taxon>Cytophagia</taxon>
        <taxon>Cytophagales</taxon>
        <taxon>Hymenobacteraceae</taxon>
        <taxon>Rufibacter</taxon>
    </lineage>
</organism>
<dbReference type="SUPFAM" id="SSF51445">
    <property type="entry name" value="(Trans)glycosidases"/>
    <property type="match status" value="1"/>
</dbReference>
<proteinExistence type="inferred from homology"/>
<keyword evidence="6" id="KW-1185">Reference proteome</keyword>
<evidence type="ECO:0000313" key="6">
    <source>
        <dbReference type="Proteomes" id="UP001570846"/>
    </source>
</evidence>
<comment type="caution">
    <text evidence="5">The sequence shown here is derived from an EMBL/GenBank/DDBJ whole genome shotgun (WGS) entry which is preliminary data.</text>
</comment>
<feature type="domain" description="Glycoside hydrolase family 5" evidence="4">
    <location>
        <begin position="55"/>
        <end position="299"/>
    </location>
</feature>
<dbReference type="Proteomes" id="UP001570846">
    <property type="component" value="Unassembled WGS sequence"/>
</dbReference>
<accession>A0ABV4RJW1</accession>
<evidence type="ECO:0000313" key="5">
    <source>
        <dbReference type="EMBL" id="MFA1773442.1"/>
    </source>
</evidence>
<gene>
    <name evidence="5" type="ORF">ACD591_19230</name>
</gene>
<dbReference type="PROSITE" id="PS51257">
    <property type="entry name" value="PROKAR_LIPOPROTEIN"/>
    <property type="match status" value="1"/>
</dbReference>
<dbReference type="GO" id="GO:0016787">
    <property type="term" value="F:hydrolase activity"/>
    <property type="evidence" value="ECO:0007669"/>
    <property type="project" value="UniProtKB-KW"/>
</dbReference>
<dbReference type="PANTHER" id="PTHR34142">
    <property type="entry name" value="ENDO-BETA-1,4-GLUCANASE A"/>
    <property type="match status" value="1"/>
</dbReference>
<dbReference type="Pfam" id="PF00150">
    <property type="entry name" value="Cellulase"/>
    <property type="match status" value="1"/>
</dbReference>
<evidence type="ECO:0000259" key="4">
    <source>
        <dbReference type="Pfam" id="PF00150"/>
    </source>
</evidence>
<keyword evidence="1 3" id="KW-0378">Hydrolase</keyword>
<dbReference type="PANTHER" id="PTHR34142:SF1">
    <property type="entry name" value="GLYCOSIDE HYDROLASE FAMILY 5 DOMAIN-CONTAINING PROTEIN"/>
    <property type="match status" value="1"/>
</dbReference>
<keyword evidence="2 3" id="KW-0326">Glycosidase</keyword>
<name>A0ABV4RJW1_9BACT</name>
<evidence type="ECO:0000256" key="1">
    <source>
        <dbReference type="ARBA" id="ARBA00022801"/>
    </source>
</evidence>
<evidence type="ECO:0000256" key="2">
    <source>
        <dbReference type="ARBA" id="ARBA00023295"/>
    </source>
</evidence>
<dbReference type="RefSeq" id="WP_225840920.1">
    <property type="nucleotide sequence ID" value="NZ_BMMG01000009.1"/>
</dbReference>
<sequence length="343" mass="38499">MKSVSRSYLFGVMLLVVSLGLGCKSTESEKPDKPTRAQTPVEKYGKLSIVGPRVVDQTGKAVQLRGMSLFWSQWQGGFYNPAAVKWLKDDWQVTVIRAALAVDHGGYRQNPEVEKQKVIAVVEAALKEGIYVIIDWHDHEAHKHIAQARAFFGEMAQRFGQYPNVIYEPYNEPLENADWAIQIKPYHEAIIQEIRKHDPDNLIVCGTRMWSQRVDEAADNPIRQPNIAYTLHYYAATHKQELRTIATKAINKGAALFVTEFGTCAADGNGKVDAAESKLWWEFLDQHQISWCNWSVADKDEAASALRPGASVNGQWTAADISPSGQLVRQELLNKAKLEKAQP</sequence>
<dbReference type="InterPro" id="IPR001547">
    <property type="entry name" value="Glyco_hydro_5"/>
</dbReference>
<dbReference type="InterPro" id="IPR017853">
    <property type="entry name" value="GH"/>
</dbReference>
<dbReference type="Gene3D" id="3.20.20.80">
    <property type="entry name" value="Glycosidases"/>
    <property type="match status" value="1"/>
</dbReference>
<protein>
    <submittedName>
        <fullName evidence="5">Glycoside hydrolase family 5 protein</fullName>
    </submittedName>
</protein>
<dbReference type="EMBL" id="JBGOGF010000013">
    <property type="protein sequence ID" value="MFA1773442.1"/>
    <property type="molecule type" value="Genomic_DNA"/>
</dbReference>
<comment type="similarity">
    <text evidence="3">Belongs to the glycosyl hydrolase 5 (cellulase A) family.</text>
</comment>
<evidence type="ECO:0000256" key="3">
    <source>
        <dbReference type="RuleBase" id="RU361153"/>
    </source>
</evidence>
<reference evidence="5 6" key="1">
    <citation type="submission" date="2024-08" db="EMBL/GenBank/DDBJ databases">
        <authorList>
            <person name="Wei W."/>
        </authorList>
    </citation>
    <scope>NUCLEOTIDE SEQUENCE [LARGE SCALE GENOMIC DNA]</scope>
    <source>
        <strain evidence="5 6">XU2</strain>
    </source>
</reference>